<dbReference type="Proteomes" id="UP000092401">
    <property type="component" value="Unassembled WGS sequence"/>
</dbReference>
<dbReference type="PATRIC" id="fig|1706438.3.peg.302"/>
<dbReference type="PANTHER" id="PTHR21419:SF30">
    <property type="entry name" value="IG-LIKE DOMAIN-CONTAINING PROTEIN"/>
    <property type="match status" value="1"/>
</dbReference>
<dbReference type="InterPro" id="IPR045232">
    <property type="entry name" value="FAM234"/>
</dbReference>
<dbReference type="Pfam" id="PF13360">
    <property type="entry name" value="PQQ_2"/>
    <property type="match status" value="1"/>
</dbReference>
<organism evidence="7 11">
    <name type="scientific">Candidatus Methanofastidiosum methylothiophilum</name>
    <dbReference type="NCBI Taxonomy" id="1705564"/>
    <lineage>
        <taxon>Archaea</taxon>
        <taxon>Methanobacteriati</taxon>
        <taxon>Methanobacteriota</taxon>
        <taxon>Stenosarchaea group</taxon>
        <taxon>Candidatus Methanofastidiosia</taxon>
        <taxon>Candidatus Methanofastidiosales</taxon>
        <taxon>Candidatus Methanofastidiosaceae</taxon>
        <taxon>Candidatus Methanofastidiosum</taxon>
    </lineage>
</organism>
<evidence type="ECO:0000256" key="5">
    <source>
        <dbReference type="SAM" id="Phobius"/>
    </source>
</evidence>
<evidence type="ECO:0000313" key="7">
    <source>
        <dbReference type="EMBL" id="KYC46028.1"/>
    </source>
</evidence>
<dbReference type="SUPFAM" id="SSF52317">
    <property type="entry name" value="Class I glutamine amidotransferase-like"/>
    <property type="match status" value="1"/>
</dbReference>
<dbReference type="SUPFAM" id="SSF50998">
    <property type="entry name" value="Quinoprotein alcohol dehydrogenase-like"/>
    <property type="match status" value="1"/>
</dbReference>
<evidence type="ECO:0000256" key="1">
    <source>
        <dbReference type="ARBA" id="ARBA00004167"/>
    </source>
</evidence>
<dbReference type="InterPro" id="IPR002372">
    <property type="entry name" value="PQQ_rpt_dom"/>
</dbReference>
<comment type="caution">
    <text evidence="7">The sequence shown here is derived from an EMBL/GenBank/DDBJ whole genome shotgun (WGS) entry which is preliminary data.</text>
</comment>
<dbReference type="Proteomes" id="UP000091929">
    <property type="component" value="Unassembled WGS sequence"/>
</dbReference>
<dbReference type="InterPro" id="IPR011047">
    <property type="entry name" value="Quinoprotein_ADH-like_sf"/>
</dbReference>
<accession>A0A150J1S4</accession>
<evidence type="ECO:0000256" key="4">
    <source>
        <dbReference type="ARBA" id="ARBA00023136"/>
    </source>
</evidence>
<dbReference type="Gene3D" id="2.130.10.10">
    <property type="entry name" value="YVTN repeat-like/Quinoprotein amine dehydrogenase"/>
    <property type="match status" value="2"/>
</dbReference>
<dbReference type="GO" id="GO:0016020">
    <property type="term" value="C:membrane"/>
    <property type="evidence" value="ECO:0007669"/>
    <property type="project" value="UniProtKB-SubCell"/>
</dbReference>
<evidence type="ECO:0000259" key="6">
    <source>
        <dbReference type="Pfam" id="PF13360"/>
    </source>
</evidence>
<dbReference type="Proteomes" id="UP000092403">
    <property type="component" value="Unassembled WGS sequence"/>
</dbReference>
<reference evidence="10 11" key="1">
    <citation type="journal article" date="2016" name="ISME J.">
        <title>Chasing the elusive Euryarchaeota class WSA2: genomes reveal a uniquely fastidious methyl-reducing methanogen.</title>
        <authorList>
            <person name="Nobu M.K."/>
            <person name="Narihiro T."/>
            <person name="Kuroda K."/>
            <person name="Mei R."/>
            <person name="Liu W.T."/>
        </authorList>
    </citation>
    <scope>NUCLEOTIDE SEQUENCE [LARGE SCALE GENOMIC DNA]</scope>
    <source>
        <strain evidence="7">B03fssc0709_Meth_Bin005</strain>
        <strain evidence="8">B15fssc0709_Meth_Bin003</strain>
        <strain evidence="9">BMIXfssc0709_Meth_Bin006</strain>
    </source>
</reference>
<sequence>MKMSIFNINFIHSKKSQMHVVMAIMLIAILLATTVFFWRTSEEFSQTYSKRIDEKSFQNIATYIENTVAHNEIAWIERTLVQTNMTIPLKDGGLINQSERQFVGENEFFKIICIISNNNQVPTSLSLSTKDKTGAIKDTKEIKLNTRFYIDGDYNLYSNPQIIELKDKNIIGDFYLYKIEPMVAGRGQEYIVYLTPTFKSAVIGDAGKPPESLAKTCFLLEYPKSYWSEYYKVVDNVEEYSVYPSNYYIVNSKKDGIDSRYINYYTNIFIPSTSDMIDSLSQNPTKDILNNYIKSGGSLIMFTQNPNQKKKYDFLPVNVTFDSGQYDTIGVSKQHNITNNIESYEISGSYFSAQGTIVEPFVDGPANEILLRETPYGPYLNNNPSLIVSTWGAGKIVTTSIPVDIHSIVDNKFNVCAWWDPGQLGNPPDWHFRKRLEVDPVNIIRVNEPIEIIIDPTADINRLAKQGFLDLERATLDFDSIRVVELIGGNCSQNIEIPSQTYPYRPNMQAAGYRNSPLEFHEHTIFFELDNPVNILLEMEVPFGSQYKDESPSINTDFRVFINEVPVTEVIEGGNTPVAGYWNPFDGGQTNGPESFSCTLPAKYFIKGDNKIRLSMETPNNKVLTWYQNVLFRLYEKTPSGNNLFFREYPPIYVYFSMGATPSNNQSRTIPGTKRIYDIYYDIEENGKKSIPSYRLTDNSLSEKWSVQVDNPEFFPPWNDGDNSILSNEFPVLLNNSSPSTADVNNNSIIDVVIGMRNGNVRAINGTDGATIWEKNVVNNLPVVSSSNTRYLYAPTAISSPAVCDLNKDGVLEIVVGGGNIMAEFDRRLNQRTIIISTTSSNVSVLDAATGNILWKFPIDGAMLSAPAIADIDNDGYDDIIVVDTYFTNLQYVQNQSSLVNTNITIKNNIYAYSGKTRQRLFKLSGTQISVSPNLFAYRLPNSPYTPQIMMPSTSPAIEDINRDGYLDIIWTSVDGNVYIIDGVNWNNRVLRNFTIPNITPNMPLGYIVSSPVIAQTDYLKNYKDVLVSVIVNDRVRSYKIDGSTGELTQLNIQSNTNDLISGHPVVHSPNGFHLRGPQMVVPGGQYLMIQHLDLTHQVRGRITQSSSLTSSYATPAIVEVNNYSTHQKKYDAFFFDCVIGAEDGKVYALAYRDTTQGDDNGDTSLPPSDDNKLNKLWEYPTGSPIRGSVAVDDIDNDGKSEVIFMTHDGRVISLNVGYHYTRWNFSRHDLYGTANTLTNLTPINYTFSEPEAIELGDINDPYDDKFRLVSNFTFGASNNFQAYISEKWIKIDTNRNNLFSDERTLNEKDITKININTYEGRPIETNLNVESIYGDIMDNNFIITFIDRGMIRLFNNIMAYTSAPTKNIQIEEGIWVNLDIPNTIGTREYIIQGLGDKILIYDPKNADVEYIKELRGMSIYGTISSISKNKYVVITSYGAYLSPNPQEG</sequence>
<evidence type="ECO:0000256" key="3">
    <source>
        <dbReference type="ARBA" id="ARBA00022989"/>
    </source>
</evidence>
<dbReference type="InterPro" id="IPR015943">
    <property type="entry name" value="WD40/YVTN_repeat-like_dom_sf"/>
</dbReference>
<proteinExistence type="predicted"/>
<feature type="domain" description="Pyrrolo-quinoline quinone repeat" evidence="6">
    <location>
        <begin position="757"/>
        <end position="871"/>
    </location>
</feature>
<dbReference type="PATRIC" id="fig|1706437.3.peg.128"/>
<dbReference type="PATRIC" id="fig|1706436.3.peg.338"/>
<accession>A0A150IMB2</accession>
<dbReference type="InterPro" id="IPR028994">
    <property type="entry name" value="Integrin_alpha_N"/>
</dbReference>
<evidence type="ECO:0000313" key="11">
    <source>
        <dbReference type="Proteomes" id="UP000092401"/>
    </source>
</evidence>
<keyword evidence="3 5" id="KW-1133">Transmembrane helix</keyword>
<evidence type="ECO:0000313" key="8">
    <source>
        <dbReference type="EMBL" id="KYC48618.1"/>
    </source>
</evidence>
<dbReference type="PANTHER" id="PTHR21419">
    <property type="match status" value="1"/>
</dbReference>
<feature type="transmembrane region" description="Helical" evidence="5">
    <location>
        <begin position="20"/>
        <end position="38"/>
    </location>
</feature>
<dbReference type="EMBL" id="LNGF01000002">
    <property type="protein sequence ID" value="KYC48618.1"/>
    <property type="molecule type" value="Genomic_DNA"/>
</dbReference>
<keyword evidence="4 5" id="KW-0472">Membrane</keyword>
<evidence type="ECO:0000256" key="2">
    <source>
        <dbReference type="ARBA" id="ARBA00022692"/>
    </source>
</evidence>
<protein>
    <submittedName>
        <fullName evidence="7">Outer membrane biogenesis protein BamB</fullName>
    </submittedName>
</protein>
<gene>
    <name evidence="7" type="ORF">APG10_00337</name>
    <name evidence="8" type="ORF">APG11_00128</name>
    <name evidence="9" type="ORF">APG12_00303</name>
</gene>
<dbReference type="InterPro" id="IPR029062">
    <property type="entry name" value="Class_I_gatase-like"/>
</dbReference>
<evidence type="ECO:0000313" key="9">
    <source>
        <dbReference type="EMBL" id="KYC51177.1"/>
    </source>
</evidence>
<dbReference type="SUPFAM" id="SSF69318">
    <property type="entry name" value="Integrin alpha N-terminal domain"/>
    <property type="match status" value="1"/>
</dbReference>
<dbReference type="EMBL" id="LNGE01000006">
    <property type="protein sequence ID" value="KYC46028.1"/>
    <property type="molecule type" value="Genomic_DNA"/>
</dbReference>
<accession>A0A150IUR3</accession>
<keyword evidence="2 5" id="KW-0812">Transmembrane</keyword>
<name>A0A150IMB2_9EURY</name>
<dbReference type="EMBL" id="LNJC01000003">
    <property type="protein sequence ID" value="KYC51177.1"/>
    <property type="molecule type" value="Genomic_DNA"/>
</dbReference>
<evidence type="ECO:0000313" key="10">
    <source>
        <dbReference type="Proteomes" id="UP000091929"/>
    </source>
</evidence>
<comment type="subcellular location">
    <subcellularLocation>
        <location evidence="1">Membrane</location>
        <topology evidence="1">Single-pass membrane protein</topology>
    </subcellularLocation>
</comment>